<keyword evidence="6 10" id="KW-0694">RNA-binding</keyword>
<accession>A0A2P6TW03</accession>
<feature type="compositionally biased region" description="Basic and acidic residues" evidence="11">
    <location>
        <begin position="108"/>
        <end position="129"/>
    </location>
</feature>
<comment type="similarity">
    <text evidence="2">Belongs to the RRM U1 A/B'' family.</text>
</comment>
<name>A0A2P6TW03_CHLSO</name>
<feature type="domain" description="RRM" evidence="12">
    <location>
        <begin position="20"/>
        <end position="99"/>
    </location>
</feature>
<keyword evidence="5" id="KW-0677">Repeat</keyword>
<evidence type="ECO:0000256" key="4">
    <source>
        <dbReference type="ARBA" id="ARBA00022728"/>
    </source>
</evidence>
<dbReference type="GO" id="GO:0006397">
    <property type="term" value="P:mRNA processing"/>
    <property type="evidence" value="ECO:0007669"/>
    <property type="project" value="UniProtKB-KW"/>
</dbReference>
<evidence type="ECO:0000256" key="8">
    <source>
        <dbReference type="ARBA" id="ARBA00023242"/>
    </source>
</evidence>
<evidence type="ECO:0000256" key="3">
    <source>
        <dbReference type="ARBA" id="ARBA00022664"/>
    </source>
</evidence>
<sequence length="233" mass="25264">MEVEMGDGGQEVAQLANEGHTLYVNNLFEKCSQDDLKKAMRCIFGQFGTILDVVSRRTYRLRGQAWVVFEKAEDARKAMEAMQGFPFFDKPIRISVAKTKSDAVAKLDGTFKERPKAERRKKEAEEAPAAKKPAPAAAAPAAAAAAAPAAAAAAASGPNHILFVENLPDSATDMMVGMLFQQFTGFKEVRMVPNRPGIAFVEYEDAGQAGVAMQGLQGFKLATDKPMKITFSR</sequence>
<evidence type="ECO:0000256" key="9">
    <source>
        <dbReference type="ARBA" id="ARBA00023274"/>
    </source>
</evidence>
<dbReference type="AlphaFoldDB" id="A0A2P6TW03"/>
<evidence type="ECO:0000256" key="1">
    <source>
        <dbReference type="ARBA" id="ARBA00004123"/>
    </source>
</evidence>
<dbReference type="InterPro" id="IPR035979">
    <property type="entry name" value="RBD_domain_sf"/>
</dbReference>
<dbReference type="CDD" id="cd12247">
    <property type="entry name" value="RRM2_U1A_like"/>
    <property type="match status" value="1"/>
</dbReference>
<dbReference type="InterPro" id="IPR012677">
    <property type="entry name" value="Nucleotide-bd_a/b_plait_sf"/>
</dbReference>
<dbReference type="Pfam" id="PF00076">
    <property type="entry name" value="RRM_1"/>
    <property type="match status" value="2"/>
</dbReference>
<evidence type="ECO:0000256" key="10">
    <source>
        <dbReference type="PROSITE-ProRule" id="PRU00176"/>
    </source>
</evidence>
<keyword evidence="4" id="KW-0747">Spliceosome</keyword>
<dbReference type="InterPro" id="IPR000504">
    <property type="entry name" value="RRM_dom"/>
</dbReference>
<dbReference type="GO" id="GO:0008380">
    <property type="term" value="P:RNA splicing"/>
    <property type="evidence" value="ECO:0007669"/>
    <property type="project" value="UniProtKB-KW"/>
</dbReference>
<evidence type="ECO:0000256" key="2">
    <source>
        <dbReference type="ARBA" id="ARBA00007243"/>
    </source>
</evidence>
<dbReference type="GO" id="GO:0005681">
    <property type="term" value="C:spliceosomal complex"/>
    <property type="evidence" value="ECO:0007669"/>
    <property type="project" value="UniProtKB-KW"/>
</dbReference>
<protein>
    <submittedName>
        <fullName evidence="13">U1 small nuclear ribonucleo A</fullName>
    </submittedName>
</protein>
<evidence type="ECO:0000256" key="7">
    <source>
        <dbReference type="ARBA" id="ARBA00023187"/>
    </source>
</evidence>
<keyword evidence="9" id="KW-0687">Ribonucleoprotein</keyword>
<dbReference type="OrthoDB" id="277802at2759"/>
<dbReference type="SUPFAM" id="SSF54928">
    <property type="entry name" value="RNA-binding domain, RBD"/>
    <property type="match status" value="1"/>
</dbReference>
<gene>
    <name evidence="13" type="ORF">C2E21_3076</name>
</gene>
<evidence type="ECO:0000259" key="12">
    <source>
        <dbReference type="PROSITE" id="PS50102"/>
    </source>
</evidence>
<dbReference type="STRING" id="3076.A0A2P6TW03"/>
<dbReference type="GO" id="GO:0003723">
    <property type="term" value="F:RNA binding"/>
    <property type="evidence" value="ECO:0007669"/>
    <property type="project" value="UniProtKB-UniRule"/>
</dbReference>
<keyword evidence="7" id="KW-0508">mRNA splicing</keyword>
<keyword evidence="8" id="KW-0539">Nucleus</keyword>
<feature type="domain" description="RRM" evidence="12">
    <location>
        <begin position="160"/>
        <end position="233"/>
    </location>
</feature>
<comment type="caution">
    <text evidence="13">The sequence shown here is derived from an EMBL/GenBank/DDBJ whole genome shotgun (WGS) entry which is preliminary data.</text>
</comment>
<dbReference type="Gene3D" id="3.30.70.330">
    <property type="match status" value="2"/>
</dbReference>
<dbReference type="Proteomes" id="UP000239899">
    <property type="component" value="Unassembled WGS sequence"/>
</dbReference>
<keyword evidence="14" id="KW-1185">Reference proteome</keyword>
<reference evidence="13 14" key="1">
    <citation type="journal article" date="2018" name="Plant J.">
        <title>Genome sequences of Chlorella sorokiniana UTEX 1602 and Micractinium conductrix SAG 241.80: implications to maltose excretion by a green alga.</title>
        <authorList>
            <person name="Arriola M.B."/>
            <person name="Velmurugan N."/>
            <person name="Zhang Y."/>
            <person name="Plunkett M.H."/>
            <person name="Hondzo H."/>
            <person name="Barney B.M."/>
        </authorList>
    </citation>
    <scope>NUCLEOTIDE SEQUENCE [LARGE SCALE GENOMIC DNA]</scope>
    <source>
        <strain evidence="14">UTEX 1602</strain>
    </source>
</reference>
<evidence type="ECO:0000256" key="6">
    <source>
        <dbReference type="ARBA" id="ARBA00022884"/>
    </source>
</evidence>
<dbReference type="FunFam" id="3.30.70.330:FF:000039">
    <property type="entry name" value="U1 small nuclear ribonucleoprotein A"/>
    <property type="match status" value="1"/>
</dbReference>
<proteinExistence type="inferred from homology"/>
<dbReference type="GO" id="GO:0030532">
    <property type="term" value="C:small nuclear ribonucleoprotein complex"/>
    <property type="evidence" value="ECO:0007669"/>
    <property type="project" value="UniProtKB-ARBA"/>
</dbReference>
<dbReference type="PROSITE" id="PS50102">
    <property type="entry name" value="RRM"/>
    <property type="match status" value="2"/>
</dbReference>
<feature type="region of interest" description="Disordered" evidence="11">
    <location>
        <begin position="108"/>
        <end position="135"/>
    </location>
</feature>
<dbReference type="EMBL" id="LHPG02000005">
    <property type="protein sequence ID" value="PRW58241.1"/>
    <property type="molecule type" value="Genomic_DNA"/>
</dbReference>
<evidence type="ECO:0000256" key="11">
    <source>
        <dbReference type="SAM" id="MobiDB-lite"/>
    </source>
</evidence>
<organism evidence="13 14">
    <name type="scientific">Chlorella sorokiniana</name>
    <name type="common">Freshwater green alga</name>
    <dbReference type="NCBI Taxonomy" id="3076"/>
    <lineage>
        <taxon>Eukaryota</taxon>
        <taxon>Viridiplantae</taxon>
        <taxon>Chlorophyta</taxon>
        <taxon>core chlorophytes</taxon>
        <taxon>Trebouxiophyceae</taxon>
        <taxon>Chlorellales</taxon>
        <taxon>Chlorellaceae</taxon>
        <taxon>Chlorella clade</taxon>
        <taxon>Chlorella</taxon>
    </lineage>
</organism>
<keyword evidence="3" id="KW-0507">mRNA processing</keyword>
<comment type="subcellular location">
    <subcellularLocation>
        <location evidence="1">Nucleus</location>
    </subcellularLocation>
</comment>
<evidence type="ECO:0000313" key="13">
    <source>
        <dbReference type="EMBL" id="PRW58241.1"/>
    </source>
</evidence>
<dbReference type="PANTHER" id="PTHR10501">
    <property type="entry name" value="U1 SMALL NUCLEAR RIBONUCLEOPROTEIN A/U2 SMALL NUCLEAR RIBONUCLEOPROTEIN B"/>
    <property type="match status" value="1"/>
</dbReference>
<dbReference type="FunFam" id="3.30.70.330:FF:000029">
    <property type="entry name" value="U2 small nuclear ribonucleoprotein B"/>
    <property type="match status" value="1"/>
</dbReference>
<dbReference type="CDD" id="cd12246">
    <property type="entry name" value="RRM1_U1A_like"/>
    <property type="match status" value="1"/>
</dbReference>
<dbReference type="SMART" id="SM00360">
    <property type="entry name" value="RRM"/>
    <property type="match status" value="2"/>
</dbReference>
<evidence type="ECO:0000256" key="5">
    <source>
        <dbReference type="ARBA" id="ARBA00022737"/>
    </source>
</evidence>
<evidence type="ECO:0000313" key="14">
    <source>
        <dbReference type="Proteomes" id="UP000239899"/>
    </source>
</evidence>